<dbReference type="EMBL" id="CP002872">
    <property type="protein sequence ID" value="AEI35668.1"/>
    <property type="molecule type" value="Genomic_DNA"/>
</dbReference>
<organism evidence="1 2">
    <name type="scientific">Francisella salina</name>
    <dbReference type="NCBI Taxonomy" id="573569"/>
    <lineage>
        <taxon>Bacteria</taxon>
        <taxon>Pseudomonadati</taxon>
        <taxon>Pseudomonadota</taxon>
        <taxon>Gammaproteobacteria</taxon>
        <taxon>Thiotrichales</taxon>
        <taxon>Francisellaceae</taxon>
        <taxon>Francisella</taxon>
    </lineage>
</organism>
<keyword evidence="2" id="KW-1185">Reference proteome</keyword>
<sequence length="47" mass="4877">MAVISKYPAITLSSEFAELAVAGVEVLAKAIADDAISILVIIVFLSL</sequence>
<reference evidence="1" key="1">
    <citation type="submission" date="2011-05" db="EMBL/GenBank/DDBJ databases">
        <authorList>
            <person name="Kuske C.R."/>
            <person name="Challacombe J.F."/>
            <person name="Siddaramappa S."/>
            <person name="Petersen J.M."/>
            <person name="Bruce D.C."/>
        </authorList>
    </citation>
    <scope>NUCLEOTIDE SEQUENCE</scope>
    <source>
        <strain evidence="1">TX077308</strain>
    </source>
</reference>
<gene>
    <name evidence="1" type="ordered locus">F7308_0741</name>
</gene>
<protein>
    <submittedName>
        <fullName evidence="1">Uncharacterized protein</fullName>
    </submittedName>
</protein>
<name>A0ABM5M8Z8_FRAST</name>
<accession>A0ABM5M8Z8</accession>
<evidence type="ECO:0000313" key="1">
    <source>
        <dbReference type="EMBL" id="AEI35668.1"/>
    </source>
</evidence>
<proteinExistence type="predicted"/>
<evidence type="ECO:0000313" key="2">
    <source>
        <dbReference type="Proteomes" id="UP000000490"/>
    </source>
</evidence>
<dbReference type="Proteomes" id="UP000000490">
    <property type="component" value="Chromosome"/>
</dbReference>
<dbReference type="RefSeq" id="WP_013922508.1">
    <property type="nucleotide sequence ID" value="NC_015696.1"/>
</dbReference>